<proteinExistence type="predicted"/>
<accession>A0A5E4SHJ7</accession>
<reference evidence="2 3" key="1">
    <citation type="submission" date="2019-08" db="EMBL/GenBank/DDBJ databases">
        <authorList>
            <person name="Peeters C."/>
        </authorList>
    </citation>
    <scope>NUCLEOTIDE SEQUENCE [LARGE SCALE GENOMIC DNA]</scope>
    <source>
        <strain evidence="2 3">LMG 30175</strain>
    </source>
</reference>
<keyword evidence="1" id="KW-1133">Transmembrane helix</keyword>
<keyword evidence="3" id="KW-1185">Reference proteome</keyword>
<evidence type="ECO:0000256" key="1">
    <source>
        <dbReference type="SAM" id="Phobius"/>
    </source>
</evidence>
<dbReference type="AlphaFoldDB" id="A0A5E4SHJ7"/>
<organism evidence="2 3">
    <name type="scientific">Pandoraea terrae</name>
    <dbReference type="NCBI Taxonomy" id="1537710"/>
    <lineage>
        <taxon>Bacteria</taxon>
        <taxon>Pseudomonadati</taxon>
        <taxon>Pseudomonadota</taxon>
        <taxon>Betaproteobacteria</taxon>
        <taxon>Burkholderiales</taxon>
        <taxon>Burkholderiaceae</taxon>
        <taxon>Pandoraea</taxon>
    </lineage>
</organism>
<evidence type="ECO:0000313" key="2">
    <source>
        <dbReference type="EMBL" id="VVD74242.1"/>
    </source>
</evidence>
<keyword evidence="1" id="KW-0472">Membrane</keyword>
<name>A0A5E4SHJ7_9BURK</name>
<feature type="transmembrane region" description="Helical" evidence="1">
    <location>
        <begin position="6"/>
        <end position="24"/>
    </location>
</feature>
<evidence type="ECO:0000313" key="3">
    <source>
        <dbReference type="Proteomes" id="UP000414233"/>
    </source>
</evidence>
<sequence>MLSGSLIAMMVIVLVVAAAVAWLVDRDWCREHPKARGRLLRSLKGRGRIRHG</sequence>
<gene>
    <name evidence="2" type="ORF">PTE30175_00731</name>
</gene>
<dbReference type="RefSeq" id="WP_191628808.1">
    <property type="nucleotide sequence ID" value="NZ_CABPRZ010000002.1"/>
</dbReference>
<protein>
    <submittedName>
        <fullName evidence="2">Uncharacterized protein</fullName>
    </submittedName>
</protein>
<dbReference type="Proteomes" id="UP000414233">
    <property type="component" value="Unassembled WGS sequence"/>
</dbReference>
<dbReference type="EMBL" id="CABPRZ010000002">
    <property type="protein sequence ID" value="VVD74242.1"/>
    <property type="molecule type" value="Genomic_DNA"/>
</dbReference>
<keyword evidence="1" id="KW-0812">Transmembrane</keyword>